<keyword evidence="2" id="KW-1133">Transmembrane helix</keyword>
<organism evidence="3 4">
    <name type="scientific">Streptomyces zhaozhouensis</name>
    <dbReference type="NCBI Taxonomy" id="1300267"/>
    <lineage>
        <taxon>Bacteria</taxon>
        <taxon>Bacillati</taxon>
        <taxon>Actinomycetota</taxon>
        <taxon>Actinomycetes</taxon>
        <taxon>Kitasatosporales</taxon>
        <taxon>Streptomycetaceae</taxon>
        <taxon>Streptomyces</taxon>
    </lineage>
</organism>
<protein>
    <submittedName>
        <fullName evidence="3">Uncharacterized protein</fullName>
    </submittedName>
</protein>
<keyword evidence="2" id="KW-0812">Transmembrane</keyword>
<keyword evidence="4" id="KW-1185">Reference proteome</keyword>
<name>A0A286E8C4_9ACTN</name>
<reference evidence="3 4" key="1">
    <citation type="submission" date="2017-09" db="EMBL/GenBank/DDBJ databases">
        <authorList>
            <person name="Ehlers B."/>
            <person name="Leendertz F.H."/>
        </authorList>
    </citation>
    <scope>NUCLEOTIDE SEQUENCE [LARGE SCALE GENOMIC DNA]</scope>
    <source>
        <strain evidence="3 4">CGMCC 4.7095</strain>
    </source>
</reference>
<gene>
    <name evidence="3" type="ORF">SAMN06297387_1298</name>
</gene>
<dbReference type="EMBL" id="OCNE01000029">
    <property type="protein sequence ID" value="SOD67152.1"/>
    <property type="molecule type" value="Genomic_DNA"/>
</dbReference>
<keyword evidence="2" id="KW-0472">Membrane</keyword>
<feature type="region of interest" description="Disordered" evidence="1">
    <location>
        <begin position="1"/>
        <end position="40"/>
    </location>
</feature>
<feature type="compositionally biased region" description="Low complexity" evidence="1">
    <location>
        <begin position="1"/>
        <end position="28"/>
    </location>
</feature>
<evidence type="ECO:0000256" key="2">
    <source>
        <dbReference type="SAM" id="Phobius"/>
    </source>
</evidence>
<evidence type="ECO:0000313" key="3">
    <source>
        <dbReference type="EMBL" id="SOD67152.1"/>
    </source>
</evidence>
<dbReference type="Proteomes" id="UP000219072">
    <property type="component" value="Unassembled WGS sequence"/>
</dbReference>
<sequence length="220" mass="22478">MAETHTAPTPGTAPTSEPAPTPETTLTPEPAPRTSRPAAVLRKPFTADTWKRVAYALSALPVGLLCLPLALLGGPADRVQRGLARALLGVEVEAPERAGPARGLAHAALSLPLNLIAALVTVYGWSLVPMNFGYPLRPDAHPETDWGGPTLAGAWLTHAVPGGVTFLLLMPWIGQGLAALQGRLVVALLGAGGGRGPAVAGALLTAAVGGALAWPILHQL</sequence>
<evidence type="ECO:0000256" key="1">
    <source>
        <dbReference type="SAM" id="MobiDB-lite"/>
    </source>
</evidence>
<proteinExistence type="predicted"/>
<feature type="transmembrane region" description="Helical" evidence="2">
    <location>
        <begin position="107"/>
        <end position="128"/>
    </location>
</feature>
<evidence type="ECO:0000313" key="4">
    <source>
        <dbReference type="Proteomes" id="UP000219072"/>
    </source>
</evidence>
<feature type="transmembrane region" description="Helical" evidence="2">
    <location>
        <begin position="53"/>
        <end position="72"/>
    </location>
</feature>
<dbReference type="AlphaFoldDB" id="A0A286E8C4"/>
<accession>A0A286E8C4</accession>